<dbReference type="SUPFAM" id="SSF54909">
    <property type="entry name" value="Dimeric alpha+beta barrel"/>
    <property type="match status" value="1"/>
</dbReference>
<feature type="domain" description="ABM" evidence="1">
    <location>
        <begin position="16"/>
        <end position="76"/>
    </location>
</feature>
<evidence type="ECO:0000259" key="1">
    <source>
        <dbReference type="Pfam" id="PF03992"/>
    </source>
</evidence>
<sequence>MTTVVFVNTLRLTGPAEDLERLYAGVAAFFRAQPGLVRYQLVRSTTDPDVYVNIAEWRDLAAFRTATSQEAFRTALRVSTVSTGDPHVCEVVAAGTGPA</sequence>
<reference evidence="2 3" key="1">
    <citation type="journal article" date="2019" name="Int. J. Syst. Evol. Microbiol.">
        <title>The Global Catalogue of Microorganisms (GCM) 10K type strain sequencing project: providing services to taxonomists for standard genome sequencing and annotation.</title>
        <authorList>
            <consortium name="The Broad Institute Genomics Platform"/>
            <consortium name="The Broad Institute Genome Sequencing Center for Infectious Disease"/>
            <person name="Wu L."/>
            <person name="Ma J."/>
        </authorList>
    </citation>
    <scope>NUCLEOTIDE SEQUENCE [LARGE SCALE GENOMIC DNA]</scope>
    <source>
        <strain evidence="2 3">JCM 15933</strain>
    </source>
</reference>
<proteinExistence type="predicted"/>
<keyword evidence="3" id="KW-1185">Reference proteome</keyword>
<accession>A0ABN2CHG6</accession>
<gene>
    <name evidence="2" type="ORF">GCM10009827_093330</name>
</gene>
<protein>
    <recommendedName>
        <fullName evidence="1">ABM domain-containing protein</fullName>
    </recommendedName>
</protein>
<dbReference type="RefSeq" id="WP_344511036.1">
    <property type="nucleotide sequence ID" value="NZ_BAAAQD010000026.1"/>
</dbReference>
<dbReference type="InterPro" id="IPR007138">
    <property type="entry name" value="ABM_dom"/>
</dbReference>
<comment type="caution">
    <text evidence="2">The sequence shown here is derived from an EMBL/GenBank/DDBJ whole genome shotgun (WGS) entry which is preliminary data.</text>
</comment>
<name>A0ABN2CHG6_9ACTN</name>
<organism evidence="2 3">
    <name type="scientific">Dactylosporangium maewongense</name>
    <dbReference type="NCBI Taxonomy" id="634393"/>
    <lineage>
        <taxon>Bacteria</taxon>
        <taxon>Bacillati</taxon>
        <taxon>Actinomycetota</taxon>
        <taxon>Actinomycetes</taxon>
        <taxon>Micromonosporales</taxon>
        <taxon>Micromonosporaceae</taxon>
        <taxon>Dactylosporangium</taxon>
    </lineage>
</organism>
<dbReference type="Pfam" id="PF03992">
    <property type="entry name" value="ABM"/>
    <property type="match status" value="1"/>
</dbReference>
<dbReference type="Proteomes" id="UP001501470">
    <property type="component" value="Unassembled WGS sequence"/>
</dbReference>
<dbReference type="InterPro" id="IPR011008">
    <property type="entry name" value="Dimeric_a/b-barrel"/>
</dbReference>
<evidence type="ECO:0000313" key="2">
    <source>
        <dbReference type="EMBL" id="GAA1557733.1"/>
    </source>
</evidence>
<evidence type="ECO:0000313" key="3">
    <source>
        <dbReference type="Proteomes" id="UP001501470"/>
    </source>
</evidence>
<dbReference type="Gene3D" id="3.30.70.100">
    <property type="match status" value="1"/>
</dbReference>
<dbReference type="EMBL" id="BAAAQD010000026">
    <property type="protein sequence ID" value="GAA1557733.1"/>
    <property type="molecule type" value="Genomic_DNA"/>
</dbReference>